<dbReference type="Proteomes" id="UP000017415">
    <property type="component" value="Unassembled WGS sequence"/>
</dbReference>
<dbReference type="GeneID" id="60871057"/>
<name>S1R3Y4_9ENTE</name>
<feature type="transmembrane region" description="Helical" evidence="1">
    <location>
        <begin position="349"/>
        <end position="372"/>
    </location>
</feature>
<protein>
    <recommendedName>
        <fullName evidence="4">Oligosaccharide repeat unit polymerase</fullName>
    </recommendedName>
</protein>
<reference evidence="2 3" key="1">
    <citation type="submission" date="2013-10" db="EMBL/GenBank/DDBJ databases">
        <title>The Genome Sequence of Enterococcus cecorum DSM 20682 (= ATCC 43198) (Illumina assembly).</title>
        <authorList>
            <consortium name="The Broad Institute Genomics Platform"/>
            <consortium name="The Broad Institute Genome Sequencing Center for Infectious Disease"/>
            <person name="Earl A."/>
            <person name="Russ C."/>
            <person name="Gilmore M."/>
            <person name="Surin D."/>
            <person name="Walker B."/>
            <person name="Young S."/>
            <person name="Zeng Q."/>
            <person name="Gargeya S."/>
            <person name="Fitzgerald M."/>
            <person name="Haas B."/>
            <person name="Abouelleil A."/>
            <person name="Allen A.W."/>
            <person name="Alvarado L."/>
            <person name="Arachchi H.M."/>
            <person name="Berlin A.M."/>
            <person name="Chapman S.B."/>
            <person name="Gainer-Dewar J."/>
            <person name="Goldberg J."/>
            <person name="Griggs A."/>
            <person name="Gujja S."/>
            <person name="Hansen M."/>
            <person name="Howarth C."/>
            <person name="Imamovic A."/>
            <person name="Ireland A."/>
            <person name="Larimer J."/>
            <person name="McCowan C."/>
            <person name="Murphy C."/>
            <person name="Pearson M."/>
            <person name="Poon T.W."/>
            <person name="Priest M."/>
            <person name="Roberts A."/>
            <person name="Saif S."/>
            <person name="Shea T."/>
            <person name="Sisk P."/>
            <person name="Sykes S."/>
            <person name="Wortman J."/>
            <person name="Nusbaum C."/>
            <person name="Birren B."/>
        </authorList>
    </citation>
    <scope>NUCLEOTIDE SEQUENCE [LARGE SCALE GENOMIC DNA]</scope>
    <source>
        <strain evidence="2 3">ATCC 43198</strain>
    </source>
</reference>
<feature type="transmembrane region" description="Helical" evidence="1">
    <location>
        <begin position="106"/>
        <end position="122"/>
    </location>
</feature>
<feature type="transmembrane region" description="Helical" evidence="1">
    <location>
        <begin position="192"/>
        <end position="209"/>
    </location>
</feature>
<proteinExistence type="predicted"/>
<accession>S1R3Y4</accession>
<keyword evidence="1" id="KW-0472">Membrane</keyword>
<comment type="caution">
    <text evidence="2">The sequence shown here is derived from an EMBL/GenBank/DDBJ whole genome shotgun (WGS) entry which is preliminary data.</text>
</comment>
<dbReference type="PATRIC" id="fig|1121864.4.peg.1433"/>
<evidence type="ECO:0000313" key="3">
    <source>
        <dbReference type="Proteomes" id="UP000017415"/>
    </source>
</evidence>
<keyword evidence="1" id="KW-0812">Transmembrane</keyword>
<dbReference type="AlphaFoldDB" id="S1R3Y4"/>
<evidence type="ECO:0000313" key="2">
    <source>
        <dbReference type="EMBL" id="ESK60693.1"/>
    </source>
</evidence>
<evidence type="ECO:0000256" key="1">
    <source>
        <dbReference type="SAM" id="Phobius"/>
    </source>
</evidence>
<feature type="transmembrane region" description="Helical" evidence="1">
    <location>
        <begin position="244"/>
        <end position="265"/>
    </location>
</feature>
<feature type="transmembrane region" description="Helical" evidence="1">
    <location>
        <begin position="158"/>
        <end position="180"/>
    </location>
</feature>
<dbReference type="OrthoDB" id="10021330at2"/>
<gene>
    <name evidence="2" type="ORF">OMO_02356</name>
</gene>
<keyword evidence="3" id="KW-1185">Reference proteome</keyword>
<feature type="transmembrane region" description="Helical" evidence="1">
    <location>
        <begin position="393"/>
        <end position="413"/>
    </location>
</feature>
<dbReference type="NCBIfam" id="TIGR04370">
    <property type="entry name" value="glyco_rpt_poly"/>
    <property type="match status" value="1"/>
</dbReference>
<dbReference type="EMBL" id="AHYS01000011">
    <property type="protein sequence ID" value="ESK60693.1"/>
    <property type="molecule type" value="Genomic_DNA"/>
</dbReference>
<evidence type="ECO:0008006" key="4">
    <source>
        <dbReference type="Google" id="ProtNLM"/>
    </source>
</evidence>
<keyword evidence="1" id="KW-1133">Transmembrane helix</keyword>
<feature type="transmembrane region" description="Helical" evidence="1">
    <location>
        <begin position="215"/>
        <end position="232"/>
    </location>
</feature>
<sequence length="450" mass="52711">MIYILWLTLVLLAFLIYYSNKNLLSISFVSTVSLLISSTIYGLLYNEIGYDISFKTYLVIVFSVIVLFMGEKFIDLVLLNYSNHKSSSISSLNTNRYYYYATKRKMVIVFIGMISIFILRFYDLYQFSLTLGNSNGLMGTLSSVRLSYATGEYAPSSIIMKFAIIVTLCCEFYAYTYMYYFLYNLIKWNIKLYRLLLPLVGYLIILISTTGRSQYIFVVCIFITMIISIYYNKDSTSFKYNKILFSRVSKISLFSIIFLMLYAMISRKSSGDSSNTLYQILTSYFSAPIYGLDISMDKFFYGIKGSDLTFGYYTLQKIHSFLNQFGFNYPTPVFHNLPFFNYRNGGSNIYTALLFPILDYGIMGMLISRFFIGSVYSIFKHLFFHSIRNDENNISLIIFFGIFIYCSVYTYIADRYYEYFLDINTLIKYTIFSYLMIQFYNFKSTKILLK</sequence>
<feature type="transmembrane region" description="Helical" evidence="1">
    <location>
        <begin position="419"/>
        <end position="440"/>
    </location>
</feature>
<organism evidence="2 3">
    <name type="scientific">Enterococcus cecorum DSM 20682 = ATCC 43198</name>
    <dbReference type="NCBI Taxonomy" id="1121864"/>
    <lineage>
        <taxon>Bacteria</taxon>
        <taxon>Bacillati</taxon>
        <taxon>Bacillota</taxon>
        <taxon>Bacilli</taxon>
        <taxon>Lactobacillales</taxon>
        <taxon>Enterococcaceae</taxon>
        <taxon>Enterococcus</taxon>
    </lineage>
</organism>
<dbReference type="HOGENOM" id="CLU_607985_0_0_9"/>
<dbReference type="RefSeq" id="WP_016251581.1">
    <property type="nucleotide sequence ID" value="NZ_ASWI01000004.1"/>
</dbReference>